<keyword evidence="2" id="KW-1133">Transmembrane helix</keyword>
<sequence length="108" mass="11367">MTRSKKLAIAAVLIVLGVILMVMPTPGEPEVECADPGGPTSGFTDEDQGGCPISIESFREYTEWSSGPRWDNIAGLVLVVLGLGYGGVALIRKPKRATEPDPAGDARV</sequence>
<dbReference type="RefSeq" id="WP_123389916.1">
    <property type="nucleotide sequence ID" value="NZ_RKHO01000001.1"/>
</dbReference>
<gene>
    <name evidence="3" type="ORF">EDD33_1615</name>
</gene>
<keyword evidence="2" id="KW-0472">Membrane</keyword>
<evidence type="ECO:0000256" key="2">
    <source>
        <dbReference type="SAM" id="Phobius"/>
    </source>
</evidence>
<dbReference type="Proteomes" id="UP000281738">
    <property type="component" value="Unassembled WGS sequence"/>
</dbReference>
<feature type="region of interest" description="Disordered" evidence="1">
    <location>
        <begin position="30"/>
        <end position="49"/>
    </location>
</feature>
<evidence type="ECO:0000256" key="1">
    <source>
        <dbReference type="SAM" id="MobiDB-lite"/>
    </source>
</evidence>
<keyword evidence="2" id="KW-0812">Transmembrane</keyword>
<accession>A0A3N2CTA3</accession>
<feature type="transmembrane region" description="Helical" evidence="2">
    <location>
        <begin position="73"/>
        <end position="91"/>
    </location>
</feature>
<organism evidence="3 4">
    <name type="scientific">Nocardioides aurantiacus</name>
    <dbReference type="NCBI Taxonomy" id="86796"/>
    <lineage>
        <taxon>Bacteria</taxon>
        <taxon>Bacillati</taxon>
        <taxon>Actinomycetota</taxon>
        <taxon>Actinomycetes</taxon>
        <taxon>Propionibacteriales</taxon>
        <taxon>Nocardioidaceae</taxon>
        <taxon>Nocardioides</taxon>
    </lineage>
</organism>
<dbReference type="AlphaFoldDB" id="A0A3N2CTA3"/>
<reference evidence="3 4" key="1">
    <citation type="submission" date="2018-11" db="EMBL/GenBank/DDBJ databases">
        <title>Sequencing the genomes of 1000 actinobacteria strains.</title>
        <authorList>
            <person name="Klenk H.-P."/>
        </authorList>
    </citation>
    <scope>NUCLEOTIDE SEQUENCE [LARGE SCALE GENOMIC DNA]</scope>
    <source>
        <strain evidence="3 4">DSM 12652</strain>
    </source>
</reference>
<name>A0A3N2CTA3_9ACTN</name>
<proteinExistence type="predicted"/>
<keyword evidence="4" id="KW-1185">Reference proteome</keyword>
<comment type="caution">
    <text evidence="3">The sequence shown here is derived from an EMBL/GenBank/DDBJ whole genome shotgun (WGS) entry which is preliminary data.</text>
</comment>
<evidence type="ECO:0000313" key="4">
    <source>
        <dbReference type="Proteomes" id="UP000281738"/>
    </source>
</evidence>
<evidence type="ECO:0000313" key="3">
    <source>
        <dbReference type="EMBL" id="ROR90767.1"/>
    </source>
</evidence>
<dbReference type="OrthoDB" id="3749059at2"/>
<dbReference type="EMBL" id="RKHO01000001">
    <property type="protein sequence ID" value="ROR90767.1"/>
    <property type="molecule type" value="Genomic_DNA"/>
</dbReference>
<protein>
    <submittedName>
        <fullName evidence="3">Uncharacterized protein</fullName>
    </submittedName>
</protein>